<evidence type="ECO:0000313" key="3">
    <source>
        <dbReference type="Proteomes" id="UP001139353"/>
    </source>
</evidence>
<evidence type="ECO:0008006" key="4">
    <source>
        <dbReference type="Google" id="ProtNLM"/>
    </source>
</evidence>
<feature type="transmembrane region" description="Helical" evidence="1">
    <location>
        <begin position="67"/>
        <end position="90"/>
    </location>
</feature>
<keyword evidence="1" id="KW-0812">Transmembrane</keyword>
<proteinExistence type="predicted"/>
<feature type="transmembrane region" description="Helical" evidence="1">
    <location>
        <begin position="129"/>
        <end position="154"/>
    </location>
</feature>
<keyword evidence="1" id="KW-1133">Transmembrane helix</keyword>
<evidence type="ECO:0000313" key="2">
    <source>
        <dbReference type="EMBL" id="MCK9687041.1"/>
    </source>
</evidence>
<organism evidence="2 3">
    <name type="scientific">Scleromatobacter humisilvae</name>
    <dbReference type="NCBI Taxonomy" id="2897159"/>
    <lineage>
        <taxon>Bacteria</taxon>
        <taxon>Pseudomonadati</taxon>
        <taxon>Pseudomonadota</taxon>
        <taxon>Betaproteobacteria</taxon>
        <taxon>Burkholderiales</taxon>
        <taxon>Sphaerotilaceae</taxon>
        <taxon>Scleromatobacter</taxon>
    </lineage>
</organism>
<evidence type="ECO:0000256" key="1">
    <source>
        <dbReference type="SAM" id="Phobius"/>
    </source>
</evidence>
<feature type="transmembrane region" description="Helical" evidence="1">
    <location>
        <begin position="12"/>
        <end position="32"/>
    </location>
</feature>
<keyword evidence="1" id="KW-0472">Membrane</keyword>
<protein>
    <recommendedName>
        <fullName evidence="4">TM2 domain-containing protein</fullName>
    </recommendedName>
</protein>
<name>A0A9X1YJG5_9BURK</name>
<dbReference type="EMBL" id="JAJLJH010000003">
    <property type="protein sequence ID" value="MCK9687041.1"/>
    <property type="molecule type" value="Genomic_DNA"/>
</dbReference>
<comment type="caution">
    <text evidence="2">The sequence shown here is derived from an EMBL/GenBank/DDBJ whole genome shotgun (WGS) entry which is preliminary data.</text>
</comment>
<sequence length="162" mass="17575">MTLRDPDEVPSKTLATWIAVIGGSVGLHHFYLHGLRSRLGWLYPIPTLVGLVGVFRMRDLGIDDRLSWALIPWLGLTISIGMLCAIVIGLTTDAKWARLYAGEPGQPVVQATREEDDESPPPGMVRTGWAPVLGVILALMIGGGVLMGTIAFTVEKAFDVQR</sequence>
<dbReference type="Proteomes" id="UP001139353">
    <property type="component" value="Unassembled WGS sequence"/>
</dbReference>
<dbReference type="RefSeq" id="WP_275683076.1">
    <property type="nucleotide sequence ID" value="NZ_JAJLJH010000003.1"/>
</dbReference>
<dbReference type="AlphaFoldDB" id="A0A9X1YJG5"/>
<gene>
    <name evidence="2" type="ORF">LPC04_15115</name>
</gene>
<reference evidence="2" key="1">
    <citation type="submission" date="2021-11" db="EMBL/GenBank/DDBJ databases">
        <title>BS-T2-15 a new species belonging to the Comamonadaceae family isolated from the soil of a French oak forest.</title>
        <authorList>
            <person name="Mieszkin S."/>
            <person name="Alain K."/>
        </authorList>
    </citation>
    <scope>NUCLEOTIDE SEQUENCE</scope>
    <source>
        <strain evidence="2">BS-T2-15</strain>
    </source>
</reference>
<keyword evidence="3" id="KW-1185">Reference proteome</keyword>
<accession>A0A9X1YJG5</accession>
<feature type="transmembrane region" description="Helical" evidence="1">
    <location>
        <begin position="38"/>
        <end position="55"/>
    </location>
</feature>